<dbReference type="Proteomes" id="UP000054845">
    <property type="component" value="Unassembled WGS sequence"/>
</dbReference>
<keyword evidence="3" id="KW-1185">Reference proteome</keyword>
<accession>A0A0P1BIJ5</accession>
<feature type="region of interest" description="Disordered" evidence="1">
    <location>
        <begin position="1"/>
        <end position="51"/>
    </location>
</feature>
<evidence type="ECO:0000256" key="1">
    <source>
        <dbReference type="SAM" id="MobiDB-lite"/>
    </source>
</evidence>
<protein>
    <submittedName>
        <fullName evidence="2">Uncharacterized protein</fullName>
    </submittedName>
</protein>
<feature type="compositionally biased region" description="Basic and acidic residues" evidence="1">
    <location>
        <begin position="30"/>
        <end position="51"/>
    </location>
</feature>
<sequence length="51" mass="5769">MRRPKLRRSGVLMSHPARGQPIKDASTEAAAERRPHVTSSERQDVSDQDTR</sequence>
<dbReference type="AlphaFoldDB" id="A0A0P1BIJ5"/>
<name>A0A0P1BIJ5_9BASI</name>
<proteinExistence type="predicted"/>
<organism evidence="2 3">
    <name type="scientific">Ceraceosorus bombacis</name>
    <dbReference type="NCBI Taxonomy" id="401625"/>
    <lineage>
        <taxon>Eukaryota</taxon>
        <taxon>Fungi</taxon>
        <taxon>Dikarya</taxon>
        <taxon>Basidiomycota</taxon>
        <taxon>Ustilaginomycotina</taxon>
        <taxon>Exobasidiomycetes</taxon>
        <taxon>Ceraceosorales</taxon>
        <taxon>Ceraceosoraceae</taxon>
        <taxon>Ceraceosorus</taxon>
    </lineage>
</organism>
<evidence type="ECO:0000313" key="2">
    <source>
        <dbReference type="EMBL" id="CEH15936.1"/>
    </source>
</evidence>
<evidence type="ECO:0000313" key="3">
    <source>
        <dbReference type="Proteomes" id="UP000054845"/>
    </source>
</evidence>
<reference evidence="2 3" key="1">
    <citation type="submission" date="2014-09" db="EMBL/GenBank/DDBJ databases">
        <authorList>
            <person name="Magalhaes I.L.F."/>
            <person name="Oliveira U."/>
            <person name="Santos F.R."/>
            <person name="Vidigal T.H.D.A."/>
            <person name="Brescovit A.D."/>
            <person name="Santos A.J."/>
        </authorList>
    </citation>
    <scope>NUCLEOTIDE SEQUENCE [LARGE SCALE GENOMIC DNA]</scope>
</reference>
<dbReference type="EMBL" id="CCYA01000273">
    <property type="protein sequence ID" value="CEH15936.1"/>
    <property type="molecule type" value="Genomic_DNA"/>
</dbReference>